<dbReference type="GO" id="GO:0006310">
    <property type="term" value="P:DNA recombination"/>
    <property type="evidence" value="ECO:0007669"/>
    <property type="project" value="UniProtKB-KW"/>
</dbReference>
<proteinExistence type="inferred from homology"/>
<evidence type="ECO:0000313" key="7">
    <source>
        <dbReference type="Proteomes" id="UP000249135"/>
    </source>
</evidence>
<dbReference type="EMBL" id="QFPP01000662">
    <property type="protein sequence ID" value="PZQ61477.1"/>
    <property type="molecule type" value="Genomic_DNA"/>
</dbReference>
<dbReference type="PANTHER" id="PTHR38103:SF1">
    <property type="entry name" value="RECOMBINATION-ASSOCIATED PROTEIN RDGC"/>
    <property type="match status" value="1"/>
</dbReference>
<reference evidence="6 7" key="1">
    <citation type="submission" date="2017-08" db="EMBL/GenBank/DDBJ databases">
        <title>Infants hospitalized years apart are colonized by the same room-sourced microbial strains.</title>
        <authorList>
            <person name="Brooks B."/>
            <person name="Olm M.R."/>
            <person name="Firek B.A."/>
            <person name="Baker R."/>
            <person name="Thomas B.C."/>
            <person name="Morowitz M.J."/>
            <person name="Banfield J.F."/>
        </authorList>
    </citation>
    <scope>NUCLEOTIDE SEQUENCE [LARGE SCALE GENOMIC DNA]</scope>
    <source>
        <strain evidence="6">S2_005_003_R2_41</strain>
    </source>
</reference>
<protein>
    <recommendedName>
        <fullName evidence="3">Recombination-associated protein RdgC</fullName>
    </recommendedName>
</protein>
<organism evidence="6 7">
    <name type="scientific">Variovorax paradoxus</name>
    <dbReference type="NCBI Taxonomy" id="34073"/>
    <lineage>
        <taxon>Bacteria</taxon>
        <taxon>Pseudomonadati</taxon>
        <taxon>Pseudomonadota</taxon>
        <taxon>Betaproteobacteria</taxon>
        <taxon>Burkholderiales</taxon>
        <taxon>Comamonadaceae</taxon>
        <taxon>Variovorax</taxon>
    </lineage>
</organism>
<dbReference type="Proteomes" id="UP000249135">
    <property type="component" value="Unassembled WGS sequence"/>
</dbReference>
<dbReference type="NCBIfam" id="NF001464">
    <property type="entry name" value="PRK00321.1-5"/>
    <property type="match status" value="1"/>
</dbReference>
<keyword evidence="5" id="KW-0233">DNA recombination</keyword>
<accession>A0A2W5QU08</accession>
<gene>
    <name evidence="6" type="ORF">DI563_28945</name>
</gene>
<evidence type="ECO:0000256" key="4">
    <source>
        <dbReference type="ARBA" id="ARBA00022490"/>
    </source>
</evidence>
<evidence type="ECO:0000256" key="5">
    <source>
        <dbReference type="ARBA" id="ARBA00023172"/>
    </source>
</evidence>
<dbReference type="GO" id="GO:0003690">
    <property type="term" value="F:double-stranded DNA binding"/>
    <property type="evidence" value="ECO:0007669"/>
    <property type="project" value="TreeGrafter"/>
</dbReference>
<evidence type="ECO:0000256" key="1">
    <source>
        <dbReference type="ARBA" id="ARBA00004453"/>
    </source>
</evidence>
<keyword evidence="4" id="KW-0963">Cytoplasm</keyword>
<dbReference type="AlphaFoldDB" id="A0A2W5QU08"/>
<comment type="subcellular location">
    <subcellularLocation>
        <location evidence="1">Cytoplasm</location>
        <location evidence="1">Nucleoid</location>
    </subcellularLocation>
</comment>
<dbReference type="Pfam" id="PF04381">
    <property type="entry name" value="RdgC"/>
    <property type="match status" value="1"/>
</dbReference>
<dbReference type="NCBIfam" id="NF001463">
    <property type="entry name" value="PRK00321.1-4"/>
    <property type="match status" value="1"/>
</dbReference>
<comment type="caution">
    <text evidence="6">The sequence shown here is derived from an EMBL/GenBank/DDBJ whole genome shotgun (WGS) entry which is preliminary data.</text>
</comment>
<dbReference type="GO" id="GO:0000018">
    <property type="term" value="P:regulation of DNA recombination"/>
    <property type="evidence" value="ECO:0007669"/>
    <property type="project" value="TreeGrafter"/>
</dbReference>
<name>A0A2W5QU08_VARPD</name>
<dbReference type="InterPro" id="IPR007476">
    <property type="entry name" value="RdgC"/>
</dbReference>
<evidence type="ECO:0000256" key="2">
    <source>
        <dbReference type="ARBA" id="ARBA00008657"/>
    </source>
</evidence>
<sequence length="420" mass="44883">MRGSRRFYGARLPAPLLGITCRAAAARRHADAQSAAFHRHRDPLSVPRFKNVISFRIEPSWTPAFDAAQEQLNAAAFVPCGPSQESSAGWVPPRGQEHGLLLESVGGQWLLEYMMESKALPASVIRRKVDERAAQIEATTGRAPGKKEKKQLKEDITHELLPLAFTRHARIAVWIDPDKRRLTLDTSNMARADSVVTALVQAIPGFAVGAVNTQVEPASAMAGWLATQEPPAGFTIDRDCELKATDDSKAVVRYAKHPLDIDEVREHIAAGKRPTRLAMTWEDRVSFELTEGGQLRKLAFLEGVFEGGESKGGKGSDENFDTDAAIVTGELGQLLPALVEALGGEMAFGAAPAAPRAEATRNGDGRRAVLSEGAQAGGSSPIEVAGASAASCGGRVSCHCTSLPLAKVASTYEPPPSVQR</sequence>
<dbReference type="GO" id="GO:0043590">
    <property type="term" value="C:bacterial nucleoid"/>
    <property type="evidence" value="ECO:0007669"/>
    <property type="project" value="TreeGrafter"/>
</dbReference>
<evidence type="ECO:0000256" key="3">
    <source>
        <dbReference type="ARBA" id="ARBA00022296"/>
    </source>
</evidence>
<dbReference type="PANTHER" id="PTHR38103">
    <property type="entry name" value="RECOMBINATION-ASSOCIATED PROTEIN RDGC"/>
    <property type="match status" value="1"/>
</dbReference>
<evidence type="ECO:0000313" key="6">
    <source>
        <dbReference type="EMBL" id="PZQ61477.1"/>
    </source>
</evidence>
<comment type="similarity">
    <text evidence="2">Belongs to the RdgC family.</text>
</comment>